<keyword evidence="2" id="KW-1185">Reference proteome</keyword>
<organism evidence="1 2">
    <name type="scientific">Sulfuritortus calidifontis</name>
    <dbReference type="NCBI Taxonomy" id="1914471"/>
    <lineage>
        <taxon>Bacteria</taxon>
        <taxon>Pseudomonadati</taxon>
        <taxon>Pseudomonadota</taxon>
        <taxon>Betaproteobacteria</taxon>
        <taxon>Nitrosomonadales</taxon>
        <taxon>Thiobacillaceae</taxon>
        <taxon>Sulfuritortus</taxon>
    </lineage>
</organism>
<dbReference type="Pfam" id="PF05069">
    <property type="entry name" value="Phage_tail_S"/>
    <property type="match status" value="1"/>
</dbReference>
<evidence type="ECO:0000313" key="2">
    <source>
        <dbReference type="Proteomes" id="UP000295135"/>
    </source>
</evidence>
<accession>A0A4R3JTD6</accession>
<dbReference type="RefSeq" id="WP_126463903.1">
    <property type="nucleotide sequence ID" value="NZ_AP018721.1"/>
</dbReference>
<proteinExistence type="predicted"/>
<dbReference type="Proteomes" id="UP000295135">
    <property type="component" value="Unassembled WGS sequence"/>
</dbReference>
<name>A0A4R3JTD6_9PROT</name>
<evidence type="ECO:0000313" key="1">
    <source>
        <dbReference type="EMBL" id="TCS70682.1"/>
    </source>
</evidence>
<dbReference type="EMBL" id="SLZY01000014">
    <property type="protein sequence ID" value="TCS70682.1"/>
    <property type="molecule type" value="Genomic_DNA"/>
</dbReference>
<gene>
    <name evidence="1" type="ORF">EDC61_1149</name>
</gene>
<comment type="caution">
    <text evidence="1">The sequence shown here is derived from an EMBL/GenBank/DDBJ whole genome shotgun (WGS) entry which is preliminary data.</text>
</comment>
<dbReference type="NCBIfam" id="TIGR01635">
    <property type="entry name" value="tail_comp_S"/>
    <property type="match status" value="1"/>
</dbReference>
<dbReference type="InterPro" id="IPR006522">
    <property type="entry name" value="Phage_virion_morphogenesis"/>
</dbReference>
<protein>
    <submittedName>
        <fullName evidence="1">Phage virion morphogenesis protein</fullName>
    </submittedName>
</protein>
<dbReference type="AlphaFoldDB" id="A0A4R3JTD6"/>
<dbReference type="OrthoDB" id="2081253at2"/>
<reference evidence="1 2" key="1">
    <citation type="submission" date="2019-03" db="EMBL/GenBank/DDBJ databases">
        <title>Genomic Encyclopedia of Type Strains, Phase IV (KMG-IV): sequencing the most valuable type-strain genomes for metagenomic binning, comparative biology and taxonomic classification.</title>
        <authorList>
            <person name="Goeker M."/>
        </authorList>
    </citation>
    <scope>NUCLEOTIDE SEQUENCE [LARGE SCALE GENOMIC DNA]</scope>
    <source>
        <strain evidence="1 2">DSM 103923</strain>
    </source>
</reference>
<sequence length="147" mass="16387">MINITIDDRELRAALARLARRVEDTEPAMRSIAAELETRISDRFDAQRDPAGQAWARLSAKTLARKKGRGRILYHSGDLLDSLTSRASRGEAVVGFGKPYAAFHEYGTQKMPRRGLLMADPQARALGDADRTAIIDILSRWIEGRPL</sequence>